<keyword evidence="8" id="KW-0862">Zinc</keyword>
<evidence type="ECO:0000313" key="14">
    <source>
        <dbReference type="Proteomes" id="UP000037267"/>
    </source>
</evidence>
<reference evidence="14" key="1">
    <citation type="submission" date="2015-07" db="EMBL/GenBank/DDBJ databases">
        <title>Draft genome sequence of the purine-degrading Gottschalkia purinilyticum DSM 1384 (formerly Clostridium purinilyticum).</title>
        <authorList>
            <person name="Poehlein A."/>
            <person name="Schiel-Bengelsdorf B."/>
            <person name="Bengelsdorf F.R."/>
            <person name="Daniel R."/>
            <person name="Duerre P."/>
        </authorList>
    </citation>
    <scope>NUCLEOTIDE SEQUENCE [LARGE SCALE GENOMIC DNA]</scope>
    <source>
        <strain evidence="14">DSM 1384</strain>
    </source>
</reference>
<evidence type="ECO:0000313" key="13">
    <source>
        <dbReference type="EMBL" id="KNF07519.1"/>
    </source>
</evidence>
<evidence type="ECO:0000256" key="3">
    <source>
        <dbReference type="ARBA" id="ARBA00022679"/>
    </source>
</evidence>
<gene>
    <name evidence="13" type="primary">holB</name>
    <name evidence="13" type="ORF">CLPU_15c00130</name>
</gene>
<comment type="similarity">
    <text evidence="1">Belongs to the DnaX/STICHEL family.</text>
</comment>
<dbReference type="CDD" id="cd00009">
    <property type="entry name" value="AAA"/>
    <property type="match status" value="1"/>
</dbReference>
<dbReference type="GO" id="GO:0003887">
    <property type="term" value="F:DNA-directed DNA polymerase activity"/>
    <property type="evidence" value="ECO:0007669"/>
    <property type="project" value="UniProtKB-KW"/>
</dbReference>
<dbReference type="PANTHER" id="PTHR11669:SF0">
    <property type="entry name" value="PROTEIN STICHEL-LIKE 2"/>
    <property type="match status" value="1"/>
</dbReference>
<evidence type="ECO:0000256" key="11">
    <source>
        <dbReference type="ARBA" id="ARBA00049244"/>
    </source>
</evidence>
<organism evidence="13 14">
    <name type="scientific">Gottschalkia purinilytica</name>
    <name type="common">Clostridium purinilyticum</name>
    <dbReference type="NCBI Taxonomy" id="1503"/>
    <lineage>
        <taxon>Bacteria</taxon>
        <taxon>Bacillati</taxon>
        <taxon>Bacillota</taxon>
        <taxon>Tissierellia</taxon>
        <taxon>Tissierellales</taxon>
        <taxon>Gottschalkiaceae</taxon>
        <taxon>Gottschalkia</taxon>
    </lineage>
</organism>
<keyword evidence="3 13" id="KW-0808">Transferase</keyword>
<protein>
    <recommendedName>
        <fullName evidence="2">DNA-directed DNA polymerase</fullName>
        <ecNumber evidence="2">2.7.7.7</ecNumber>
    </recommendedName>
</protein>
<evidence type="ECO:0000256" key="1">
    <source>
        <dbReference type="ARBA" id="ARBA00006360"/>
    </source>
</evidence>
<dbReference type="Pfam" id="PF12169">
    <property type="entry name" value="DNA_pol3_gamma3"/>
    <property type="match status" value="1"/>
</dbReference>
<dbReference type="Gene3D" id="3.40.50.300">
    <property type="entry name" value="P-loop containing nucleotide triphosphate hydrolases"/>
    <property type="match status" value="1"/>
</dbReference>
<dbReference type="NCBIfam" id="TIGR02397">
    <property type="entry name" value="dnaX_nterm"/>
    <property type="match status" value="1"/>
</dbReference>
<accession>A0A0L0W7M0</accession>
<dbReference type="Gene3D" id="1.10.8.60">
    <property type="match status" value="1"/>
</dbReference>
<dbReference type="Pfam" id="PF20964">
    <property type="entry name" value="DnaX_C"/>
    <property type="match status" value="1"/>
</dbReference>
<dbReference type="Gene3D" id="1.20.272.10">
    <property type="match status" value="1"/>
</dbReference>
<dbReference type="Pfam" id="PF22608">
    <property type="entry name" value="DNAX_ATPase_lid"/>
    <property type="match status" value="1"/>
</dbReference>
<keyword evidence="10" id="KW-0239">DNA-directed DNA polymerase</keyword>
<dbReference type="CDD" id="cd18137">
    <property type="entry name" value="HLD_clamp_pol_III_gamma_tau"/>
    <property type="match status" value="1"/>
</dbReference>
<dbReference type="GO" id="GO:0046872">
    <property type="term" value="F:metal ion binding"/>
    <property type="evidence" value="ECO:0007669"/>
    <property type="project" value="UniProtKB-KW"/>
</dbReference>
<comment type="catalytic activity">
    <reaction evidence="11">
        <text>DNA(n) + a 2'-deoxyribonucleoside 5'-triphosphate = DNA(n+1) + diphosphate</text>
        <dbReference type="Rhea" id="RHEA:22508"/>
        <dbReference type="Rhea" id="RHEA-COMP:17339"/>
        <dbReference type="Rhea" id="RHEA-COMP:17340"/>
        <dbReference type="ChEBI" id="CHEBI:33019"/>
        <dbReference type="ChEBI" id="CHEBI:61560"/>
        <dbReference type="ChEBI" id="CHEBI:173112"/>
        <dbReference type="EC" id="2.7.7.7"/>
    </reaction>
</comment>
<evidence type="ECO:0000256" key="10">
    <source>
        <dbReference type="ARBA" id="ARBA00022932"/>
    </source>
</evidence>
<dbReference type="AlphaFoldDB" id="A0A0L0W7M0"/>
<dbReference type="InterPro" id="IPR027417">
    <property type="entry name" value="P-loop_NTPase"/>
</dbReference>
<keyword evidence="7" id="KW-0547">Nucleotide-binding</keyword>
<dbReference type="SMART" id="SM00382">
    <property type="entry name" value="AAA"/>
    <property type="match status" value="1"/>
</dbReference>
<evidence type="ECO:0000256" key="6">
    <source>
        <dbReference type="ARBA" id="ARBA00022723"/>
    </source>
</evidence>
<comment type="caution">
    <text evidence="13">The sequence shown here is derived from an EMBL/GenBank/DDBJ whole genome shotgun (WGS) entry which is preliminary data.</text>
</comment>
<dbReference type="Proteomes" id="UP000037267">
    <property type="component" value="Unassembled WGS sequence"/>
</dbReference>
<dbReference type="STRING" id="1503.CLPU_15c00130"/>
<dbReference type="InterPro" id="IPR003593">
    <property type="entry name" value="AAA+_ATPase"/>
</dbReference>
<keyword evidence="14" id="KW-1185">Reference proteome</keyword>
<proteinExistence type="inferred from homology"/>
<dbReference type="PATRIC" id="fig|1503.3.peg.554"/>
<dbReference type="GO" id="GO:0005524">
    <property type="term" value="F:ATP binding"/>
    <property type="evidence" value="ECO:0007669"/>
    <property type="project" value="UniProtKB-KW"/>
</dbReference>
<sequence>MAYQALYRKFRPKVFDDVLGQEHITTTLKNQILNNNVAHAYLFSGIRGTGKTSTAKIFSRAINCVNNKDGNPCNECEICKGILSDTVMDVVEIDAASNNSVEDIRELRENSKYPPSKSKLKVYIVDEVHMLSKGAFNALLKTLEEPPKHLVFILATTEPQKLPATILSRCQRFDFKRITSYDIVENMKKICEDLDITIEDRALNLIARNSDGAMRDALSILDQCISFSSKEVSYDYVLSVLGAVNNELIFELTNNIIEKNIDNILDNIHNIVQSGKDINQFIKDLILHFRNLMIVKSSSNTESTINENMDIVEELKAQSDKINLGTIISYLNILSEAETQSKWSSQPRIILEVSIMKMINVIPEATVEDLLKRIDDLESKIKNGNFINNVSVNTSKTNNIDVGIKERQPGKSYNEKEELIEKTEKVSQNDIKQDNNELEEDVRIPNTDISFDYVSKEWSNILKKVKTEKIGLHALIMEGKPANLKNGVLTIAFDEGFGFHKDAVDKKENKESIEKIISDYLNSKIELKLIMASEIVNVQQEKIKSEDNSKELIEEVIDIFGEEVVEVED</sequence>
<dbReference type="GO" id="GO:0003677">
    <property type="term" value="F:DNA binding"/>
    <property type="evidence" value="ECO:0007669"/>
    <property type="project" value="InterPro"/>
</dbReference>
<dbReference type="OrthoDB" id="9810148at2"/>
<evidence type="ECO:0000256" key="2">
    <source>
        <dbReference type="ARBA" id="ARBA00012417"/>
    </source>
</evidence>
<dbReference type="EMBL" id="LGSS01000015">
    <property type="protein sequence ID" value="KNF07519.1"/>
    <property type="molecule type" value="Genomic_DNA"/>
</dbReference>
<dbReference type="InterPro" id="IPR048448">
    <property type="entry name" value="DnaX-like_C"/>
</dbReference>
<dbReference type="SUPFAM" id="SSF52540">
    <property type="entry name" value="P-loop containing nucleoside triphosphate hydrolases"/>
    <property type="match status" value="1"/>
</dbReference>
<dbReference type="InterPro" id="IPR045085">
    <property type="entry name" value="HLD_clamp_pol_III_gamma_tau"/>
</dbReference>
<evidence type="ECO:0000256" key="4">
    <source>
        <dbReference type="ARBA" id="ARBA00022695"/>
    </source>
</evidence>
<dbReference type="SUPFAM" id="SSF48019">
    <property type="entry name" value="post-AAA+ oligomerization domain-like"/>
    <property type="match status" value="1"/>
</dbReference>
<evidence type="ECO:0000256" key="5">
    <source>
        <dbReference type="ARBA" id="ARBA00022705"/>
    </source>
</evidence>
<dbReference type="NCBIfam" id="NF004046">
    <property type="entry name" value="PRK05563.1"/>
    <property type="match status" value="1"/>
</dbReference>
<dbReference type="GO" id="GO:0009360">
    <property type="term" value="C:DNA polymerase III complex"/>
    <property type="evidence" value="ECO:0007669"/>
    <property type="project" value="InterPro"/>
</dbReference>
<keyword evidence="5" id="KW-0235">DNA replication</keyword>
<evidence type="ECO:0000256" key="9">
    <source>
        <dbReference type="ARBA" id="ARBA00022840"/>
    </source>
</evidence>
<keyword evidence="4 13" id="KW-0548">Nucleotidyltransferase</keyword>
<dbReference type="InterPro" id="IPR012763">
    <property type="entry name" value="DNA_pol_III_sug/sutau_N"/>
</dbReference>
<evidence type="ECO:0000256" key="7">
    <source>
        <dbReference type="ARBA" id="ARBA00022741"/>
    </source>
</evidence>
<dbReference type="FunFam" id="3.40.50.300:FF:000014">
    <property type="entry name" value="DNA polymerase III subunit gamma/tau"/>
    <property type="match status" value="1"/>
</dbReference>
<dbReference type="FunFam" id="1.10.8.60:FF:000013">
    <property type="entry name" value="DNA polymerase III subunit gamma/tau"/>
    <property type="match status" value="1"/>
</dbReference>
<evidence type="ECO:0000259" key="12">
    <source>
        <dbReference type="SMART" id="SM00382"/>
    </source>
</evidence>
<dbReference type="InterPro" id="IPR050238">
    <property type="entry name" value="DNA_Rep/Repair_Clamp_Loader"/>
</dbReference>
<dbReference type="RefSeq" id="WP_050356107.1">
    <property type="nucleotide sequence ID" value="NZ_LGSS01000015.1"/>
</dbReference>
<feature type="domain" description="AAA+ ATPase" evidence="12">
    <location>
        <begin position="37"/>
        <end position="179"/>
    </location>
</feature>
<keyword evidence="9" id="KW-0067">ATP-binding</keyword>
<dbReference type="Pfam" id="PF13177">
    <property type="entry name" value="DNA_pol3_delta2"/>
    <property type="match status" value="1"/>
</dbReference>
<dbReference type="EC" id="2.7.7.7" evidence="2"/>
<dbReference type="InterPro" id="IPR008921">
    <property type="entry name" value="DNA_pol3_clamp-load_cplx_C"/>
</dbReference>
<dbReference type="PANTHER" id="PTHR11669">
    <property type="entry name" value="REPLICATION FACTOR C / DNA POLYMERASE III GAMMA-TAU SUBUNIT"/>
    <property type="match status" value="1"/>
</dbReference>
<evidence type="ECO:0000256" key="8">
    <source>
        <dbReference type="ARBA" id="ARBA00022833"/>
    </source>
</evidence>
<dbReference type="GO" id="GO:0006261">
    <property type="term" value="P:DNA-templated DNA replication"/>
    <property type="evidence" value="ECO:0007669"/>
    <property type="project" value="TreeGrafter"/>
</dbReference>
<dbReference type="InterPro" id="IPR022754">
    <property type="entry name" value="DNA_pol_III_gamma-3"/>
</dbReference>
<name>A0A0L0W7M0_GOTPU</name>
<keyword evidence="6" id="KW-0479">Metal-binding</keyword>